<accession>A0A328U1A8</accession>
<dbReference type="OrthoDB" id="231890at2"/>
<dbReference type="Gene3D" id="3.20.20.140">
    <property type="entry name" value="Metal-dependent hydrolases"/>
    <property type="match status" value="1"/>
</dbReference>
<comment type="caution">
    <text evidence="1">The sequence shown here is derived from an EMBL/GenBank/DDBJ whole genome shotgun (WGS) entry which is preliminary data.</text>
</comment>
<sequence>MLKQQLELEIEEALKEVPVLDIHTHLTGRRLTARGLQDILLYHMAISDLYAAGCPNGSRLTEFPNFPAEEEAQQRIREAIPYLSRVRNTSTSWGIRIILEDLYDWKTPVDESNWLKLHEAVKERSNDHSYARSVLDGLRIERSGTELSRRGQGEDDDRLQYALEWGFFTRCQWGEFDTALYELEKCWGREPEAPSPIGGARPQVSRIIRTMDDVEEAIAHYVSKIPYDTVLSTATHLSTDIDYRVVSKEEMAAALANREHAGPHERDIYASFVNEAILTAMEKRSEDGIVFQFSFGAEPLPYETGSRLSQRTIAQVGDMIARHPNLQFQCLLASRHANQSLCTMARELPNLTLAGYWWHNFFPDAMQQTITERLDMLPANKQIGFFSDAYCLEWTYAKLTIVRKILARVLADKVRLGQYRIDDALAIAREILYESPQTILGMKPYAQGGHR</sequence>
<evidence type="ECO:0008006" key="3">
    <source>
        <dbReference type="Google" id="ProtNLM"/>
    </source>
</evidence>
<organism evidence="1 2">
    <name type="scientific">Paenibacillus montanisoli</name>
    <dbReference type="NCBI Taxonomy" id="2081970"/>
    <lineage>
        <taxon>Bacteria</taxon>
        <taxon>Bacillati</taxon>
        <taxon>Bacillota</taxon>
        <taxon>Bacilli</taxon>
        <taxon>Bacillales</taxon>
        <taxon>Paenibacillaceae</taxon>
        <taxon>Paenibacillus</taxon>
    </lineage>
</organism>
<name>A0A328U1A8_9BACL</name>
<dbReference type="InterPro" id="IPR032466">
    <property type="entry name" value="Metal_Hydrolase"/>
</dbReference>
<dbReference type="RefSeq" id="WP_112882796.1">
    <property type="nucleotide sequence ID" value="NZ_QLUW01000002.1"/>
</dbReference>
<dbReference type="Gene3D" id="1.10.2020.10">
    <property type="entry name" value="uronate isomerase, domain 2, chain A"/>
    <property type="match status" value="1"/>
</dbReference>
<proteinExistence type="predicted"/>
<evidence type="ECO:0000313" key="1">
    <source>
        <dbReference type="EMBL" id="RAP76578.1"/>
    </source>
</evidence>
<protein>
    <recommendedName>
        <fullName evidence="3">Glucuronate isomerase</fullName>
    </recommendedName>
</protein>
<dbReference type="AlphaFoldDB" id="A0A328U1A8"/>
<keyword evidence="2" id="KW-1185">Reference proteome</keyword>
<gene>
    <name evidence="1" type="ORF">DL346_14520</name>
</gene>
<dbReference type="Proteomes" id="UP000249260">
    <property type="component" value="Unassembled WGS sequence"/>
</dbReference>
<dbReference type="EMBL" id="QLUW01000002">
    <property type="protein sequence ID" value="RAP76578.1"/>
    <property type="molecule type" value="Genomic_DNA"/>
</dbReference>
<evidence type="ECO:0000313" key="2">
    <source>
        <dbReference type="Proteomes" id="UP000249260"/>
    </source>
</evidence>
<reference evidence="1 2" key="1">
    <citation type="submission" date="2018-06" db="EMBL/GenBank/DDBJ databases">
        <title>Paenibacillus montanisoli sp. nov., isolated from mountain area soil.</title>
        <authorList>
            <person name="Wu M."/>
        </authorList>
    </citation>
    <scope>NUCLEOTIDE SEQUENCE [LARGE SCALE GENOMIC DNA]</scope>
    <source>
        <strain evidence="1 2">RA17</strain>
    </source>
</reference>
<dbReference type="SUPFAM" id="SSF51556">
    <property type="entry name" value="Metallo-dependent hydrolases"/>
    <property type="match status" value="1"/>
</dbReference>